<feature type="region of interest" description="Disordered" evidence="2">
    <location>
        <begin position="931"/>
        <end position="966"/>
    </location>
</feature>
<evidence type="ECO:0000259" key="3">
    <source>
        <dbReference type="Pfam" id="PF14111"/>
    </source>
</evidence>
<name>A0A328EAB1_9ASTE</name>
<protein>
    <recommendedName>
        <fullName evidence="3">DUF4283 domain-containing protein</fullName>
    </recommendedName>
</protein>
<evidence type="ECO:0000256" key="1">
    <source>
        <dbReference type="SAM" id="Coils"/>
    </source>
</evidence>
<gene>
    <name evidence="4" type="ORF">DM860_017621</name>
</gene>
<organism evidence="4 5">
    <name type="scientific">Cuscuta australis</name>
    <dbReference type="NCBI Taxonomy" id="267555"/>
    <lineage>
        <taxon>Eukaryota</taxon>
        <taxon>Viridiplantae</taxon>
        <taxon>Streptophyta</taxon>
        <taxon>Embryophyta</taxon>
        <taxon>Tracheophyta</taxon>
        <taxon>Spermatophyta</taxon>
        <taxon>Magnoliopsida</taxon>
        <taxon>eudicotyledons</taxon>
        <taxon>Gunneridae</taxon>
        <taxon>Pentapetalae</taxon>
        <taxon>asterids</taxon>
        <taxon>lamiids</taxon>
        <taxon>Solanales</taxon>
        <taxon>Convolvulaceae</taxon>
        <taxon>Cuscuteae</taxon>
        <taxon>Cuscuta</taxon>
        <taxon>Cuscuta subgen. Grammica</taxon>
        <taxon>Cuscuta sect. Cleistogrammica</taxon>
    </lineage>
</organism>
<keyword evidence="1" id="KW-0175">Coiled coil</keyword>
<reference evidence="4 5" key="1">
    <citation type="submission" date="2018-06" db="EMBL/GenBank/DDBJ databases">
        <title>The Genome of Cuscuta australis (Dodder) Provides Insight into the Evolution of Plant Parasitism.</title>
        <authorList>
            <person name="Liu H."/>
        </authorList>
    </citation>
    <scope>NUCLEOTIDE SEQUENCE [LARGE SCALE GENOMIC DNA]</scope>
    <source>
        <strain evidence="5">cv. Yunnan</strain>
        <tissue evidence="4">Vines</tissue>
    </source>
</reference>
<dbReference type="InterPro" id="IPR025558">
    <property type="entry name" value="DUF4283"/>
</dbReference>
<dbReference type="Pfam" id="PF14111">
    <property type="entry name" value="DUF4283"/>
    <property type="match status" value="1"/>
</dbReference>
<dbReference type="InterPro" id="IPR040256">
    <property type="entry name" value="At4g02000-like"/>
</dbReference>
<feature type="compositionally biased region" description="Basic and acidic residues" evidence="2">
    <location>
        <begin position="931"/>
        <end position="960"/>
    </location>
</feature>
<evidence type="ECO:0000313" key="4">
    <source>
        <dbReference type="EMBL" id="RAL54782.1"/>
    </source>
</evidence>
<accession>A0A328EAB1</accession>
<dbReference type="PANTHER" id="PTHR31286">
    <property type="entry name" value="GLYCINE-RICH CELL WALL STRUCTURAL PROTEIN 1.8-LIKE"/>
    <property type="match status" value="1"/>
</dbReference>
<feature type="domain" description="DUF4283" evidence="3">
    <location>
        <begin position="743"/>
        <end position="820"/>
    </location>
</feature>
<evidence type="ECO:0000313" key="5">
    <source>
        <dbReference type="Proteomes" id="UP000249390"/>
    </source>
</evidence>
<feature type="coiled-coil region" evidence="1">
    <location>
        <begin position="1252"/>
        <end position="1279"/>
    </location>
</feature>
<comment type="caution">
    <text evidence="4">The sequence shown here is derived from an EMBL/GenBank/DDBJ whole genome shotgun (WGS) entry which is preliminary data.</text>
</comment>
<feature type="region of interest" description="Disordered" evidence="2">
    <location>
        <begin position="996"/>
        <end position="1020"/>
    </location>
</feature>
<feature type="compositionally biased region" description="Polar residues" evidence="2">
    <location>
        <begin position="1281"/>
        <end position="1291"/>
    </location>
</feature>
<dbReference type="EMBL" id="NQVE01000007">
    <property type="protein sequence ID" value="RAL54782.1"/>
    <property type="molecule type" value="Genomic_DNA"/>
</dbReference>
<keyword evidence="5" id="KW-1185">Reference proteome</keyword>
<feature type="region of interest" description="Disordered" evidence="2">
    <location>
        <begin position="1281"/>
        <end position="1302"/>
    </location>
</feature>
<dbReference type="PANTHER" id="PTHR31286:SF164">
    <property type="entry name" value="ZINC FINGER, CCHC-TYPE"/>
    <property type="match status" value="1"/>
</dbReference>
<evidence type="ECO:0000256" key="2">
    <source>
        <dbReference type="SAM" id="MobiDB-lite"/>
    </source>
</evidence>
<dbReference type="Proteomes" id="UP000249390">
    <property type="component" value="Unassembled WGS sequence"/>
</dbReference>
<sequence length="1308" mass="145346">MESPSTVALAVPAVLHCRNPWLSPPSPELGFSLQFGLGEIRVGVEEGYPDGVRRTWWCCCIGVRSPELRAIVAGSFAGKYSKPSFTFENIMCMISNDLIVNLDSVYMDVRRIRYAYSASTLSVYYVLFATRRVSVDSGVALGRGKAMAWMKFPWWSRSTAPPPQPRSIRFTWRRWSVGVVDSHHMIKLCWKEESLSRGRCRISLRVFQRNRLALGIPFLGHGIFAVSVEGPGFGGDDQAFSEVEVKASCFLKVDFNSEKVVPKSVPRLEPKLVPIRDGASYSTQPIEDAFLRKSYAANVVTFPILFLYKATINPSHSSPKTNVFSTKVFLRVRRTCCSSWWPPKSPELGVIIAGKFAGKFSKPSISFEFDIIEEVSIRGFTPRTKSFLSSPELEIKPMHSPPCVSGFPDGFNCGVVGWVGGPEIKKPKGMLFPLCSPGVVMALKSPPMIQGRVEVRRVPKKPGLVRETMDLAVKTKLVSRVLNLGGINQGFKDSQEFSVVRLRELVKTLERGCDPSYILDDNIHKERGAFGGREREALAWRLVTMLDLGGICLFLCLRETLGETPLIVLRVAEGEEDMGSSQDADGVAVFKTNPLQNLFDDWQWGSQFTESSYKGELIGSREGLNLCRSEGDCRETFVFGDGFGVDGRLGGAGGGSNDISKGAFDVMPGRGSRGGGWQRGKAIHPRFGVRFGVPVAVETRGEKKAVTTAGGRCGKKLEGKAIGFFKGIPLVSFTQEDIAELSSRFKLALVAKFLRRPSFTSMTKFLQKLGLRGSFDLTVLPPHRFLINFQEEEDYLRLFLRRSWLVFGYTMTMSKWSPSLSHDMENPFMPIWIAFPDLPIHLHDKRALHLISSSIGTPLKVDSNTLNFSRPGLARCRVEVDISNLPPAKVLINHGGEELIFPFYFENVPLFCKTCKKTGHTLETCARRKIPPEKDNHKREAFSEKGARDNQVQAKEDKTGEQWQQVVSKKGKDKLLVNGAGKLAWRAKPAPIIPAWKEGPGESSNSQAKPPVSPGTPQATNIFPYATTNTNKADHKKAGTYSISDPSILSAFTLRHLHENVVRAPILYEVPDLIDNSLAIVPFEGFALPEDDVPDVGFFKEPEDIDDQLKQLDALLSREDFPPLKDSISQSPKDFSSQTKAVIEDEQILSCCFNHLGSSSSLWISSVYANSLGLVKGGEGECVKDLIESLSMSSRSGPKPFKFLNVWSSHPTYRNLLISSWDKTYHGGGMRGLVCKLSNFKATLLTWNKEKFGNLFQDVKDAEKRVEQAEEKLEQGLTNKSTGIQTCHSPTPTSPKKKRRVFGLKRQI</sequence>
<proteinExistence type="predicted"/>